<organism evidence="1 2">
    <name type="scientific">Larimichthys crocea</name>
    <name type="common">Large yellow croaker</name>
    <name type="synonym">Pseudosciaena crocea</name>
    <dbReference type="NCBI Taxonomy" id="215358"/>
    <lineage>
        <taxon>Eukaryota</taxon>
        <taxon>Metazoa</taxon>
        <taxon>Chordata</taxon>
        <taxon>Craniata</taxon>
        <taxon>Vertebrata</taxon>
        <taxon>Euteleostomi</taxon>
        <taxon>Actinopterygii</taxon>
        <taxon>Neopterygii</taxon>
        <taxon>Teleostei</taxon>
        <taxon>Neoteleostei</taxon>
        <taxon>Acanthomorphata</taxon>
        <taxon>Eupercaria</taxon>
        <taxon>Sciaenidae</taxon>
        <taxon>Larimichthys</taxon>
    </lineage>
</organism>
<evidence type="ECO:0000313" key="1">
    <source>
        <dbReference type="EMBL" id="TMS03171.1"/>
    </source>
</evidence>
<dbReference type="Proteomes" id="UP000793456">
    <property type="component" value="Chromosome XXII"/>
</dbReference>
<keyword evidence="2" id="KW-1185">Reference proteome</keyword>
<comment type="caution">
    <text evidence="1">The sequence shown here is derived from an EMBL/GenBank/DDBJ whole genome shotgun (WGS) entry which is preliminary data.</text>
</comment>
<protein>
    <submittedName>
        <fullName evidence="1">Uncharacterized protein</fullName>
    </submittedName>
</protein>
<evidence type="ECO:0000313" key="2">
    <source>
        <dbReference type="Proteomes" id="UP000793456"/>
    </source>
</evidence>
<dbReference type="EMBL" id="CM011695">
    <property type="protein sequence ID" value="TMS03171.1"/>
    <property type="molecule type" value="Genomic_DNA"/>
</dbReference>
<proteinExistence type="predicted"/>
<reference evidence="1" key="1">
    <citation type="submission" date="2018-11" db="EMBL/GenBank/DDBJ databases">
        <title>The sequence and de novo assembly of Larimichthys crocea genome using PacBio and Hi-C technologies.</title>
        <authorList>
            <person name="Xu P."/>
            <person name="Chen B."/>
            <person name="Zhou Z."/>
            <person name="Ke Q."/>
            <person name="Wu Y."/>
            <person name="Bai H."/>
            <person name="Pu F."/>
        </authorList>
    </citation>
    <scope>NUCLEOTIDE SEQUENCE</scope>
    <source>
        <tissue evidence="1">Muscle</tissue>
    </source>
</reference>
<gene>
    <name evidence="1" type="ORF">E3U43_000060</name>
</gene>
<accession>A0ACD3Q7J6</accession>
<name>A0ACD3Q7J6_LARCR</name>
<sequence>MSSHPQSVPSGRRTVDTRHLPNPATLPLQLQRAHTEVGLVDYHPHHARDYSTHLAQPHRRRPSLLSEFQPGNERGQEQHIRYEHIYLPEPSGQSEVEYADIKRPRLDMGPESLMRQSSHRPQLPLGGAEDMAKERGSSMGKLEPISPVSPVHMDPDLDLVPARFSKEELIQNMDRVDREITMVEQQICKLRKKQPVRRAVTPSAFCTYSDQAGMPSSERCELPFKTLFVMLVDD</sequence>